<dbReference type="Proteomes" id="UP000001058">
    <property type="component" value="Unassembled WGS sequence"/>
</dbReference>
<gene>
    <name evidence="2" type="ORF">VOLCADRAFT_91588</name>
</gene>
<feature type="transmembrane region" description="Helical" evidence="1">
    <location>
        <begin position="251"/>
        <end position="277"/>
    </location>
</feature>
<feature type="transmembrane region" description="Helical" evidence="1">
    <location>
        <begin position="100"/>
        <end position="131"/>
    </location>
</feature>
<proteinExistence type="predicted"/>
<feature type="transmembrane region" description="Helical" evidence="1">
    <location>
        <begin position="222"/>
        <end position="245"/>
    </location>
</feature>
<keyword evidence="3" id="KW-1185">Reference proteome</keyword>
<evidence type="ECO:0000313" key="3">
    <source>
        <dbReference type="Proteomes" id="UP000001058"/>
    </source>
</evidence>
<evidence type="ECO:0000313" key="2">
    <source>
        <dbReference type="EMBL" id="EFJ48006.1"/>
    </source>
</evidence>
<dbReference type="AlphaFoldDB" id="D8TXG8"/>
<sequence>MYTVCAVAYTWIATAVASKFGRRACTQAAYTHARADDDAAARRVSRARKAVAAAAATGSAAIVTVEVAEVAEAAEVAAIRVVFRSVTTAGLGPAVAALPAAAAAAAVAAAAVAVAAVAVAVAAAVAAVAAAGMDAAAMAQMIAVPLISPFRHLSDDPWVGEILSRFQKMLRIQVVIQIQTLSSRGRGGIRGSYGSRLYDSRGGLAARYTTAWGPEVAAVWRLLTCAVAGAVMLVVVLALLLWVVVVVVAVVVVAAALGSGSTVAAVAVVAGSGRYLLSVDCRRHGYVPRSCNVAGSQGRFSWRGDEDDDGVSIVLLLSLLNGISPPRDLVSTTSSSIGTGFCGSGRTWAQTLCSPNERGFFLHCAERMVQVRHQYDVGRYKMAQNSAAS</sequence>
<keyword evidence="1" id="KW-0472">Membrane</keyword>
<protein>
    <submittedName>
        <fullName evidence="2">Uncharacterized protein</fullName>
    </submittedName>
</protein>
<dbReference type="EMBL" id="GL378342">
    <property type="protein sequence ID" value="EFJ48006.1"/>
    <property type="molecule type" value="Genomic_DNA"/>
</dbReference>
<accession>D8TXG8</accession>
<name>D8TXG8_VOLCA</name>
<evidence type="ECO:0000256" key="1">
    <source>
        <dbReference type="SAM" id="Phobius"/>
    </source>
</evidence>
<keyword evidence="1" id="KW-1133">Transmembrane helix</keyword>
<dbReference type="KEGG" id="vcn:VOLCADRAFT_91588"/>
<dbReference type="GeneID" id="9615271"/>
<dbReference type="InParanoid" id="D8TXG8"/>
<organism evidence="3">
    <name type="scientific">Volvox carteri f. nagariensis</name>
    <dbReference type="NCBI Taxonomy" id="3068"/>
    <lineage>
        <taxon>Eukaryota</taxon>
        <taxon>Viridiplantae</taxon>
        <taxon>Chlorophyta</taxon>
        <taxon>core chlorophytes</taxon>
        <taxon>Chlorophyceae</taxon>
        <taxon>CS clade</taxon>
        <taxon>Chlamydomonadales</taxon>
        <taxon>Volvocaceae</taxon>
        <taxon>Volvox</taxon>
    </lineage>
</organism>
<dbReference type="RefSeq" id="XP_002951112.1">
    <property type="nucleotide sequence ID" value="XM_002951066.1"/>
</dbReference>
<reference evidence="2 3" key="1">
    <citation type="journal article" date="2010" name="Science">
        <title>Genomic analysis of organismal complexity in the multicellular green alga Volvox carteri.</title>
        <authorList>
            <person name="Prochnik S.E."/>
            <person name="Umen J."/>
            <person name="Nedelcu A.M."/>
            <person name="Hallmann A."/>
            <person name="Miller S.M."/>
            <person name="Nishii I."/>
            <person name="Ferris P."/>
            <person name="Kuo A."/>
            <person name="Mitros T."/>
            <person name="Fritz-Laylin L.K."/>
            <person name="Hellsten U."/>
            <person name="Chapman J."/>
            <person name="Simakov O."/>
            <person name="Rensing S.A."/>
            <person name="Terry A."/>
            <person name="Pangilinan J."/>
            <person name="Kapitonov V."/>
            <person name="Jurka J."/>
            <person name="Salamov A."/>
            <person name="Shapiro H."/>
            <person name="Schmutz J."/>
            <person name="Grimwood J."/>
            <person name="Lindquist E."/>
            <person name="Lucas S."/>
            <person name="Grigoriev I.V."/>
            <person name="Schmitt R."/>
            <person name="Kirk D."/>
            <person name="Rokhsar D.S."/>
        </authorList>
    </citation>
    <scope>NUCLEOTIDE SEQUENCE [LARGE SCALE GENOMIC DNA]</scope>
    <source>
        <strain evidence="3">f. Nagariensis / Eve</strain>
    </source>
</reference>
<keyword evidence="1" id="KW-0812">Transmembrane</keyword>